<name>A0A9D4VE04_ADICA</name>
<feature type="transmembrane region" description="Helical" evidence="6">
    <location>
        <begin position="328"/>
        <end position="349"/>
    </location>
</feature>
<feature type="transmembrane region" description="Helical" evidence="6">
    <location>
        <begin position="227"/>
        <end position="251"/>
    </location>
</feature>
<organism evidence="7 8">
    <name type="scientific">Adiantum capillus-veneris</name>
    <name type="common">Maidenhair fern</name>
    <dbReference type="NCBI Taxonomy" id="13818"/>
    <lineage>
        <taxon>Eukaryota</taxon>
        <taxon>Viridiplantae</taxon>
        <taxon>Streptophyta</taxon>
        <taxon>Embryophyta</taxon>
        <taxon>Tracheophyta</taxon>
        <taxon>Polypodiopsida</taxon>
        <taxon>Polypodiidae</taxon>
        <taxon>Polypodiales</taxon>
        <taxon>Pteridineae</taxon>
        <taxon>Pteridaceae</taxon>
        <taxon>Vittarioideae</taxon>
        <taxon>Adiantum</taxon>
    </lineage>
</organism>
<dbReference type="Pfam" id="PF03348">
    <property type="entry name" value="Serinc"/>
    <property type="match status" value="2"/>
</dbReference>
<evidence type="ECO:0000256" key="3">
    <source>
        <dbReference type="ARBA" id="ARBA00022692"/>
    </source>
</evidence>
<dbReference type="OrthoDB" id="5963193at2759"/>
<keyword evidence="8" id="KW-1185">Reference proteome</keyword>
<protein>
    <recommendedName>
        <fullName evidence="9">Serine incorporator</fullName>
    </recommendedName>
</protein>
<feature type="transmembrane region" description="Helical" evidence="6">
    <location>
        <begin position="167"/>
        <end position="188"/>
    </location>
</feature>
<dbReference type="Proteomes" id="UP000886520">
    <property type="component" value="Chromosome 1"/>
</dbReference>
<gene>
    <name evidence="7" type="ORF">GOP47_0000813</name>
</gene>
<dbReference type="EMBL" id="JABFUD020000001">
    <property type="protein sequence ID" value="KAI5084644.1"/>
    <property type="molecule type" value="Genomic_DNA"/>
</dbReference>
<dbReference type="PANTHER" id="PTHR10383:SF63">
    <property type="entry name" value="OS01G0179800 PROTEIN"/>
    <property type="match status" value="1"/>
</dbReference>
<evidence type="ECO:0000256" key="1">
    <source>
        <dbReference type="ARBA" id="ARBA00004141"/>
    </source>
</evidence>
<evidence type="ECO:0000256" key="5">
    <source>
        <dbReference type="ARBA" id="ARBA00023136"/>
    </source>
</evidence>
<proteinExistence type="inferred from homology"/>
<dbReference type="PANTHER" id="PTHR10383">
    <property type="entry name" value="SERINE INCORPORATOR"/>
    <property type="match status" value="1"/>
</dbReference>
<dbReference type="AlphaFoldDB" id="A0A9D4VE04"/>
<evidence type="ECO:0000313" key="7">
    <source>
        <dbReference type="EMBL" id="KAI5084644.1"/>
    </source>
</evidence>
<sequence>MCLRNDGVPALLLLSRCHAWSFRHSLQSQKQHHDFFAVGALSQVPSIYLICSIKTSDSIFLPETCCRNMTICGGSPRLVVRYIYGFIFLITSIMAWVLRDYSHNALSHFHYLKGCEGGHDCLGSEGVLRVSLGCFVFFMIMYLTTVGTQKTSDPRDPWHSGWWFIKILLWIVLMITPFFIPSTFVQLYGEVARIGAGVFLIIQVVSVINFIFLWNEDWLSEKKFRRCYIPTIVITGLSYSGALGGIVLMYMWFTPQISCGLNIFFVTFTLILLQLMTGISLHSKVNAGLLTSGLMALYIVFLCWSAIMSEPSTEKCNTRPRQTGRGDWVTVISFMLAVLVLVVATTTTGTDSDCFSFKGDKPKAEDDVPYGYGFFHFVFATGAMYFAMLFVGWNLHQTMTKWSVDVGWASVWVKMASEWVAAALYIWTMIGPLLLRNRDFSSSVLIVVSVLCDYQVFSLVLERRIWPVAVKQRLLLEPLHPLHYRALVKFIHKYVYIYMMGC</sequence>
<dbReference type="GO" id="GO:0016020">
    <property type="term" value="C:membrane"/>
    <property type="evidence" value="ECO:0007669"/>
    <property type="project" value="UniProtKB-SubCell"/>
</dbReference>
<dbReference type="InterPro" id="IPR005016">
    <property type="entry name" value="TDE1/TMS"/>
</dbReference>
<keyword evidence="4 6" id="KW-1133">Transmembrane helix</keyword>
<feature type="transmembrane region" description="Helical" evidence="6">
    <location>
        <begin position="370"/>
        <end position="396"/>
    </location>
</feature>
<feature type="transmembrane region" description="Helical" evidence="6">
    <location>
        <begin position="79"/>
        <end position="98"/>
    </location>
</feature>
<evidence type="ECO:0008006" key="9">
    <source>
        <dbReference type="Google" id="ProtNLM"/>
    </source>
</evidence>
<evidence type="ECO:0000256" key="4">
    <source>
        <dbReference type="ARBA" id="ARBA00022989"/>
    </source>
</evidence>
<evidence type="ECO:0000256" key="6">
    <source>
        <dbReference type="SAM" id="Phobius"/>
    </source>
</evidence>
<keyword evidence="3 6" id="KW-0812">Transmembrane</keyword>
<evidence type="ECO:0000256" key="2">
    <source>
        <dbReference type="ARBA" id="ARBA00006665"/>
    </source>
</evidence>
<feature type="transmembrane region" description="Helical" evidence="6">
    <location>
        <begin position="126"/>
        <end position="146"/>
    </location>
</feature>
<feature type="transmembrane region" description="Helical" evidence="6">
    <location>
        <begin position="263"/>
        <end position="281"/>
    </location>
</feature>
<feature type="transmembrane region" description="Helical" evidence="6">
    <location>
        <begin position="194"/>
        <end position="215"/>
    </location>
</feature>
<accession>A0A9D4VE04</accession>
<comment type="similarity">
    <text evidence="2">Belongs to the TDE1 family.</text>
</comment>
<evidence type="ECO:0000313" key="8">
    <source>
        <dbReference type="Proteomes" id="UP000886520"/>
    </source>
</evidence>
<feature type="transmembrane region" description="Helical" evidence="6">
    <location>
        <begin position="288"/>
        <end position="308"/>
    </location>
</feature>
<reference evidence="7" key="1">
    <citation type="submission" date="2021-01" db="EMBL/GenBank/DDBJ databases">
        <title>Adiantum capillus-veneris genome.</title>
        <authorList>
            <person name="Fang Y."/>
            <person name="Liao Q."/>
        </authorList>
    </citation>
    <scope>NUCLEOTIDE SEQUENCE</scope>
    <source>
        <strain evidence="7">H3</strain>
        <tissue evidence="7">Leaf</tissue>
    </source>
</reference>
<comment type="caution">
    <text evidence="7">The sequence shown here is derived from an EMBL/GenBank/DDBJ whole genome shotgun (WGS) entry which is preliminary data.</text>
</comment>
<comment type="subcellular location">
    <subcellularLocation>
        <location evidence="1">Membrane</location>
        <topology evidence="1">Multi-pass membrane protein</topology>
    </subcellularLocation>
</comment>
<feature type="transmembrane region" description="Helical" evidence="6">
    <location>
        <begin position="416"/>
        <end position="435"/>
    </location>
</feature>
<keyword evidence="5 6" id="KW-0472">Membrane</keyword>